<dbReference type="InterPro" id="IPR019775">
    <property type="entry name" value="WD40_repeat_CS"/>
</dbReference>
<dbReference type="PANTHER" id="PTHR19879:SF9">
    <property type="entry name" value="TRANSCRIPTION INITIATION FACTOR TFIID SUBUNIT 5"/>
    <property type="match status" value="1"/>
</dbReference>
<reference evidence="5 6" key="1">
    <citation type="submission" date="2016-10" db="EMBL/GenBank/DDBJ databases">
        <authorList>
            <person name="de Groot N.N."/>
        </authorList>
    </citation>
    <scope>NUCLEOTIDE SEQUENCE [LARGE SCALE GENOMIC DNA]</scope>
    <source>
        <strain evidence="5 6">CPCC 202699</strain>
    </source>
</reference>
<keyword evidence="2" id="KW-0677">Repeat</keyword>
<keyword evidence="6" id="KW-1185">Reference proteome</keyword>
<evidence type="ECO:0000259" key="4">
    <source>
        <dbReference type="SMART" id="SM00530"/>
    </source>
</evidence>
<dbReference type="OrthoDB" id="166850at2"/>
<dbReference type="SMART" id="SM00320">
    <property type="entry name" value="WD40"/>
    <property type="match status" value="11"/>
</dbReference>
<dbReference type="Proteomes" id="UP000199515">
    <property type="component" value="Unassembled WGS sequence"/>
</dbReference>
<feature type="repeat" description="WD" evidence="3">
    <location>
        <begin position="1160"/>
        <end position="1201"/>
    </location>
</feature>
<dbReference type="InterPro" id="IPR027417">
    <property type="entry name" value="P-loop_NTPase"/>
</dbReference>
<dbReference type="SUPFAM" id="SSF50978">
    <property type="entry name" value="WD40 repeat-like"/>
    <property type="match status" value="2"/>
</dbReference>
<evidence type="ECO:0000256" key="3">
    <source>
        <dbReference type="PROSITE-ProRule" id="PRU00221"/>
    </source>
</evidence>
<feature type="domain" description="HTH cro/C1-type" evidence="4">
    <location>
        <begin position="21"/>
        <end position="77"/>
    </location>
</feature>
<evidence type="ECO:0000256" key="1">
    <source>
        <dbReference type="ARBA" id="ARBA00022574"/>
    </source>
</evidence>
<dbReference type="Gene3D" id="2.130.10.10">
    <property type="entry name" value="YVTN repeat-like/Quinoprotein amine dehydrogenase"/>
    <property type="match status" value="4"/>
</dbReference>
<keyword evidence="1 3" id="KW-0853">WD repeat</keyword>
<dbReference type="RefSeq" id="WP_143046954.1">
    <property type="nucleotide sequence ID" value="NZ_FNON01000001.1"/>
</dbReference>
<dbReference type="InterPro" id="IPR036322">
    <property type="entry name" value="WD40_repeat_dom_sf"/>
</dbReference>
<dbReference type="PROSITE" id="PS50082">
    <property type="entry name" value="WD_REPEATS_2"/>
    <property type="match status" value="3"/>
</dbReference>
<proteinExistence type="predicted"/>
<feature type="repeat" description="WD" evidence="3">
    <location>
        <begin position="651"/>
        <end position="675"/>
    </location>
</feature>
<accession>A0A1H2SYF8</accession>
<dbReference type="Pfam" id="PF20703">
    <property type="entry name" value="nSTAND1"/>
    <property type="match status" value="1"/>
</dbReference>
<dbReference type="PANTHER" id="PTHR19879">
    <property type="entry name" value="TRANSCRIPTION INITIATION FACTOR TFIID"/>
    <property type="match status" value="1"/>
</dbReference>
<organism evidence="5 6">
    <name type="scientific">Amycolatopsis xylanica</name>
    <dbReference type="NCBI Taxonomy" id="589385"/>
    <lineage>
        <taxon>Bacteria</taxon>
        <taxon>Bacillati</taxon>
        <taxon>Actinomycetota</taxon>
        <taxon>Actinomycetes</taxon>
        <taxon>Pseudonocardiales</taxon>
        <taxon>Pseudonocardiaceae</taxon>
        <taxon>Amycolatopsis</taxon>
    </lineage>
</organism>
<dbReference type="Pfam" id="PF13560">
    <property type="entry name" value="HTH_31"/>
    <property type="match status" value="1"/>
</dbReference>
<sequence>MPRPENPIHDVHGELTAFAADLRRLRERAGSPTYRSLAARSGYSATALSQAAAGRKLPTLAVTLAFVTACEGDPADWEFCWREVSDVLSDKGTTASQDAAPYVGLACFQAADADRYFGRDLLVEELRSAVADHRLVGVFGASGTGKSSLLRAGLLAQLQVDGRPALLFTPGERPLDECAAQIAAVTGQSVAQIRAEFDTGPDALPRILADQVRELVMVVDQFEEVFTLCSDPVQRDWFVRAVVLAAAAEGADIRVVLGTRADFYGHCGQYPQLVEALRGAQVLIGPMGPDDIREAITGPALQAGNTVETALVSRLVADAVGQPGVLPLLSHALLQTWRRRSGMTLTLAGYEQTGGIEHALARTAEHVYRGFDDEEQDLARHLFLRLTALGEGTEDTKRRVSRRELDADPQLEGVLNALAAARLLSLGEDTAELAHEALIRHWPRLRDWLNEDREGLRVHRHLTQATDDWEFLERDAGALYRGVRLATAHDWAAQHRRAITARERAFLRASRRADRRRTRRLVLLLIAAVVVMITARDLHSAAAQHNLVTARDAVDRAIQLEKSNSSLALRLKLAAYKLAATPETTSTLLNAFATPYASRLDLPAGKIMAFTFTRNGTVTATASDDGVVRLWDTGRPEQPRLLTTMIDIGKVTSLEFSPDGRVMLSTNEDLTTWLWRTDDLSHPVRVQALGNGTSGVFSSNGKSLAVHRSGQIQLWNLADPSSPVQWGALPGTSATFSPDGQLLAVTTESGGRLWDVSDARQPRPLQVFPFTATGASVPVFSPDGQTLAVDNTGVWTLWDITDPANLRQLSTIDGGHILGFSPDGKTAATNDRSQAGRSVRLWDLSDRNSPRQTHSLDYHVDRILGLRFSADGRWITSLTTSSILALDRAGLPLTSPTGSAMTSATFLSDGRTLLVGEQGSARLWNVADFRHPSQLSTIQTSRPDNRTTVFSAAVTDSGSVLLGGNQLDTQIWNTTEPARPRRTATLTGAGEVRALSNQGILATNSAHHAQQATEPSPQLWDAIHGLKLSTLPTTADIGSAAFANRVPILATVSSRGDAELWDLSDPQRPFQTGTLPVRAVVAAINRDDQLLTAGPDASVRLWTIADPHQPTLVAQFDTASPVTAGALSPDGHTVALGGKDGTTSLWSIANPQKPPHLATLAGHTDEITDVHFSSDGYGLVTTSLDGTARLWNTDTTRIIEEICRTLQPMTVNEWHATVPDLPYTPTCT</sequence>
<dbReference type="InterPro" id="IPR015943">
    <property type="entry name" value="WD40/YVTN_repeat-like_dom_sf"/>
</dbReference>
<feature type="repeat" description="WD" evidence="3">
    <location>
        <begin position="600"/>
        <end position="632"/>
    </location>
</feature>
<dbReference type="InterPro" id="IPR001680">
    <property type="entry name" value="WD40_rpt"/>
</dbReference>
<dbReference type="STRING" id="589385.SAMN05421504_101391"/>
<dbReference type="CDD" id="cd00093">
    <property type="entry name" value="HTH_XRE"/>
    <property type="match status" value="1"/>
</dbReference>
<dbReference type="AlphaFoldDB" id="A0A1H2SYF8"/>
<evidence type="ECO:0000313" key="6">
    <source>
        <dbReference type="Proteomes" id="UP000199515"/>
    </source>
</evidence>
<dbReference type="EMBL" id="FNON01000001">
    <property type="protein sequence ID" value="SDW36505.1"/>
    <property type="molecule type" value="Genomic_DNA"/>
</dbReference>
<dbReference type="InterPro" id="IPR001387">
    <property type="entry name" value="Cro/C1-type_HTH"/>
</dbReference>
<dbReference type="PROSITE" id="PS00678">
    <property type="entry name" value="WD_REPEATS_1"/>
    <property type="match status" value="1"/>
</dbReference>
<evidence type="ECO:0000313" key="5">
    <source>
        <dbReference type="EMBL" id="SDW36505.1"/>
    </source>
</evidence>
<dbReference type="InterPro" id="IPR049052">
    <property type="entry name" value="nSTAND1"/>
</dbReference>
<evidence type="ECO:0000256" key="2">
    <source>
        <dbReference type="ARBA" id="ARBA00022737"/>
    </source>
</evidence>
<dbReference type="Pfam" id="PF00400">
    <property type="entry name" value="WD40"/>
    <property type="match status" value="4"/>
</dbReference>
<protein>
    <submittedName>
        <fullName evidence="5">WD40 repeat</fullName>
    </submittedName>
</protein>
<dbReference type="SMART" id="SM00530">
    <property type="entry name" value="HTH_XRE"/>
    <property type="match status" value="1"/>
</dbReference>
<name>A0A1H2SYF8_9PSEU</name>
<gene>
    <name evidence="5" type="ORF">SAMN05421504_101391</name>
</gene>
<dbReference type="SUPFAM" id="SSF52540">
    <property type="entry name" value="P-loop containing nucleoside triphosphate hydrolases"/>
    <property type="match status" value="1"/>
</dbReference>
<dbReference type="PROSITE" id="PS50294">
    <property type="entry name" value="WD_REPEATS_REGION"/>
    <property type="match status" value="2"/>
</dbReference>